<dbReference type="InterPro" id="IPR016181">
    <property type="entry name" value="Acyl_CoA_acyltransferase"/>
</dbReference>
<evidence type="ECO:0000313" key="2">
    <source>
        <dbReference type="EMBL" id="MCQ4841374.1"/>
    </source>
</evidence>
<protein>
    <submittedName>
        <fullName evidence="2">GNAT family N-acetyltransferase</fullName>
    </submittedName>
</protein>
<keyword evidence="3" id="KW-1185">Reference proteome</keyword>
<proteinExistence type="predicted"/>
<dbReference type="RefSeq" id="WP_066866075.1">
    <property type="nucleotide sequence ID" value="NZ_CABKVV010000014.1"/>
</dbReference>
<accession>A0ABT1S369</accession>
<reference evidence="2 3" key="1">
    <citation type="submission" date="2022-06" db="EMBL/GenBank/DDBJ databases">
        <title>Isolation of gut microbiota from human fecal samples.</title>
        <authorList>
            <person name="Pamer E.G."/>
            <person name="Barat B."/>
            <person name="Waligurski E."/>
            <person name="Medina S."/>
            <person name="Paddock L."/>
            <person name="Mostad J."/>
        </authorList>
    </citation>
    <scope>NUCLEOTIDE SEQUENCE [LARGE SCALE GENOMIC DNA]</scope>
    <source>
        <strain evidence="2 3">DFI.9.73</strain>
    </source>
</reference>
<dbReference type="InterPro" id="IPR000182">
    <property type="entry name" value="GNAT_dom"/>
</dbReference>
<dbReference type="PROSITE" id="PS51186">
    <property type="entry name" value="GNAT"/>
    <property type="match status" value="1"/>
</dbReference>
<feature type="domain" description="N-acetyltransferase" evidence="1">
    <location>
        <begin position="12"/>
        <end position="176"/>
    </location>
</feature>
<evidence type="ECO:0000259" key="1">
    <source>
        <dbReference type="PROSITE" id="PS51186"/>
    </source>
</evidence>
<dbReference type="PANTHER" id="PTHR43415:SF3">
    <property type="entry name" value="GNAT-FAMILY ACETYLTRANSFERASE"/>
    <property type="match status" value="1"/>
</dbReference>
<organism evidence="2 3">
    <name type="scientific">Neglectibacter timonensis</name>
    <dbReference type="NCBI Taxonomy" id="1776382"/>
    <lineage>
        <taxon>Bacteria</taxon>
        <taxon>Bacillati</taxon>
        <taxon>Bacillota</taxon>
        <taxon>Clostridia</taxon>
        <taxon>Eubacteriales</taxon>
        <taxon>Oscillospiraceae</taxon>
        <taxon>Neglectibacter</taxon>
    </lineage>
</organism>
<dbReference type="Gene3D" id="3.40.630.30">
    <property type="match status" value="1"/>
</dbReference>
<dbReference type="Pfam" id="PF13302">
    <property type="entry name" value="Acetyltransf_3"/>
    <property type="match status" value="1"/>
</dbReference>
<dbReference type="EMBL" id="JANFZH010000047">
    <property type="protein sequence ID" value="MCQ4841374.1"/>
    <property type="molecule type" value="Genomic_DNA"/>
</dbReference>
<dbReference type="PANTHER" id="PTHR43415">
    <property type="entry name" value="SPERMIDINE N(1)-ACETYLTRANSFERASE"/>
    <property type="match status" value="1"/>
</dbReference>
<evidence type="ECO:0000313" key="3">
    <source>
        <dbReference type="Proteomes" id="UP001524473"/>
    </source>
</evidence>
<name>A0ABT1S369_9FIRM</name>
<dbReference type="SUPFAM" id="SSF55729">
    <property type="entry name" value="Acyl-CoA N-acyltransferases (Nat)"/>
    <property type="match status" value="1"/>
</dbReference>
<dbReference type="GeneID" id="90533184"/>
<gene>
    <name evidence="2" type="ORF">NE695_15790</name>
</gene>
<dbReference type="Proteomes" id="UP001524473">
    <property type="component" value="Unassembled WGS sequence"/>
</dbReference>
<comment type="caution">
    <text evidence="2">The sequence shown here is derived from an EMBL/GenBank/DDBJ whole genome shotgun (WGS) entry which is preliminary data.</text>
</comment>
<sequence>METVPTIQGKQITLRKIQEKDVDDRLVLGRHHEFIHMCGGETLTEPEYPNRDTWVNWYNSAKTADYSWIIDLNGHCIGTAGFHHISEEDNSATYRIGIFDVQKHSKGIGTEVTRLLLEYGFKIKKWHRIDLKVLEYNHRAIRCYEKCGFKKDGILRESAFIEGKYYSDIIMSILDYEYDCDSSCLSCN</sequence>